<keyword evidence="2" id="KW-1185">Reference proteome</keyword>
<dbReference type="AlphaFoldDB" id="A0A452ZWP2"/>
<name>A0A452ZWP2_AEGTS</name>
<dbReference type="Gramene" id="AET1Gv20951300.13">
    <property type="protein sequence ID" value="AET1Gv20951300.13"/>
    <property type="gene ID" value="AET1Gv20951300"/>
</dbReference>
<proteinExistence type="predicted"/>
<dbReference type="Pfam" id="PF12046">
    <property type="entry name" value="CCB1"/>
    <property type="match status" value="1"/>
</dbReference>
<protein>
    <submittedName>
        <fullName evidence="1">Uncharacterized protein</fullName>
    </submittedName>
</protein>
<evidence type="ECO:0000313" key="2">
    <source>
        <dbReference type="Proteomes" id="UP000015105"/>
    </source>
</evidence>
<reference evidence="1" key="5">
    <citation type="journal article" date="2021" name="G3 (Bethesda)">
        <title>Aegilops tauschii genome assembly Aet v5.0 features greater sequence contiguity and improved annotation.</title>
        <authorList>
            <person name="Wang L."/>
            <person name="Zhu T."/>
            <person name="Rodriguez J.C."/>
            <person name="Deal K.R."/>
            <person name="Dubcovsky J."/>
            <person name="McGuire P.E."/>
            <person name="Lux T."/>
            <person name="Spannagl M."/>
            <person name="Mayer K.F.X."/>
            <person name="Baldrich P."/>
            <person name="Meyers B.C."/>
            <person name="Huo N."/>
            <person name="Gu Y.Q."/>
            <person name="Zhou H."/>
            <person name="Devos K.M."/>
            <person name="Bennetzen J.L."/>
            <person name="Unver T."/>
            <person name="Budak H."/>
            <person name="Gulick P.J."/>
            <person name="Galiba G."/>
            <person name="Kalapos B."/>
            <person name="Nelson D.R."/>
            <person name="Li P."/>
            <person name="You F.M."/>
            <person name="Luo M.C."/>
            <person name="Dvorak J."/>
        </authorList>
    </citation>
    <scope>NUCLEOTIDE SEQUENCE [LARGE SCALE GENOMIC DNA]</scope>
    <source>
        <strain evidence="1">cv. AL8/78</strain>
    </source>
</reference>
<accession>A0A452ZWP2</accession>
<reference evidence="1" key="3">
    <citation type="journal article" date="2017" name="Nature">
        <title>Genome sequence of the progenitor of the wheat D genome Aegilops tauschii.</title>
        <authorList>
            <person name="Luo M.C."/>
            <person name="Gu Y.Q."/>
            <person name="Puiu D."/>
            <person name="Wang H."/>
            <person name="Twardziok S.O."/>
            <person name="Deal K.R."/>
            <person name="Huo N."/>
            <person name="Zhu T."/>
            <person name="Wang L."/>
            <person name="Wang Y."/>
            <person name="McGuire P.E."/>
            <person name="Liu S."/>
            <person name="Long H."/>
            <person name="Ramasamy R.K."/>
            <person name="Rodriguez J.C."/>
            <person name="Van S.L."/>
            <person name="Yuan L."/>
            <person name="Wang Z."/>
            <person name="Xia Z."/>
            <person name="Xiao L."/>
            <person name="Anderson O.D."/>
            <person name="Ouyang S."/>
            <person name="Liang Y."/>
            <person name="Zimin A.V."/>
            <person name="Pertea G."/>
            <person name="Qi P."/>
            <person name="Bennetzen J.L."/>
            <person name="Dai X."/>
            <person name="Dawson M.W."/>
            <person name="Muller H.G."/>
            <person name="Kugler K."/>
            <person name="Rivarola-Duarte L."/>
            <person name="Spannagl M."/>
            <person name="Mayer K.F.X."/>
            <person name="Lu F.H."/>
            <person name="Bevan M.W."/>
            <person name="Leroy P."/>
            <person name="Li P."/>
            <person name="You F.M."/>
            <person name="Sun Q."/>
            <person name="Liu Z."/>
            <person name="Lyons E."/>
            <person name="Wicker T."/>
            <person name="Salzberg S.L."/>
            <person name="Devos K.M."/>
            <person name="Dvorak J."/>
        </authorList>
    </citation>
    <scope>NUCLEOTIDE SEQUENCE [LARGE SCALE GENOMIC DNA]</scope>
    <source>
        <strain evidence="1">cv. AL8/78</strain>
    </source>
</reference>
<organism evidence="1 2">
    <name type="scientific">Aegilops tauschii subsp. strangulata</name>
    <name type="common">Goatgrass</name>
    <dbReference type="NCBI Taxonomy" id="200361"/>
    <lineage>
        <taxon>Eukaryota</taxon>
        <taxon>Viridiplantae</taxon>
        <taxon>Streptophyta</taxon>
        <taxon>Embryophyta</taxon>
        <taxon>Tracheophyta</taxon>
        <taxon>Spermatophyta</taxon>
        <taxon>Magnoliopsida</taxon>
        <taxon>Liliopsida</taxon>
        <taxon>Poales</taxon>
        <taxon>Poaceae</taxon>
        <taxon>BOP clade</taxon>
        <taxon>Pooideae</taxon>
        <taxon>Triticodae</taxon>
        <taxon>Triticeae</taxon>
        <taxon>Triticinae</taxon>
        <taxon>Aegilops</taxon>
    </lineage>
</organism>
<dbReference type="Proteomes" id="UP000015105">
    <property type="component" value="Chromosome 1D"/>
</dbReference>
<evidence type="ECO:0000313" key="1">
    <source>
        <dbReference type="EnsemblPlants" id="AET1Gv20951300.13"/>
    </source>
</evidence>
<reference evidence="1" key="4">
    <citation type="submission" date="2019-03" db="UniProtKB">
        <authorList>
            <consortium name="EnsemblPlants"/>
        </authorList>
    </citation>
    <scope>IDENTIFICATION</scope>
</reference>
<dbReference type="EnsemblPlants" id="AET1Gv20951300.13">
    <property type="protein sequence ID" value="AET1Gv20951300.13"/>
    <property type="gene ID" value="AET1Gv20951300"/>
</dbReference>
<reference evidence="2" key="2">
    <citation type="journal article" date="2017" name="Nat. Plants">
        <title>The Aegilops tauschii genome reveals multiple impacts of transposons.</title>
        <authorList>
            <person name="Zhao G."/>
            <person name="Zou C."/>
            <person name="Li K."/>
            <person name="Wang K."/>
            <person name="Li T."/>
            <person name="Gao L."/>
            <person name="Zhang X."/>
            <person name="Wang H."/>
            <person name="Yang Z."/>
            <person name="Liu X."/>
            <person name="Jiang W."/>
            <person name="Mao L."/>
            <person name="Kong X."/>
            <person name="Jiao Y."/>
            <person name="Jia J."/>
        </authorList>
    </citation>
    <scope>NUCLEOTIDE SEQUENCE [LARGE SCALE GENOMIC DNA]</scope>
    <source>
        <strain evidence="2">cv. AL8/78</strain>
    </source>
</reference>
<reference evidence="2" key="1">
    <citation type="journal article" date="2014" name="Science">
        <title>Ancient hybridizations among the ancestral genomes of bread wheat.</title>
        <authorList>
            <consortium name="International Wheat Genome Sequencing Consortium,"/>
            <person name="Marcussen T."/>
            <person name="Sandve S.R."/>
            <person name="Heier L."/>
            <person name="Spannagl M."/>
            <person name="Pfeifer M."/>
            <person name="Jakobsen K.S."/>
            <person name="Wulff B.B."/>
            <person name="Steuernagel B."/>
            <person name="Mayer K.F."/>
            <person name="Olsen O.A."/>
        </authorList>
    </citation>
    <scope>NUCLEOTIDE SEQUENCE [LARGE SCALE GENOMIC DNA]</scope>
    <source>
        <strain evidence="2">cv. AL8/78</strain>
    </source>
</reference>
<sequence length="45" mass="5138">MSITVSESGNNWFSLMILSPLEGVYYWTKLKSIEETRDQGQDGLL</sequence>
<dbReference type="InterPro" id="IPR021919">
    <property type="entry name" value="CCB1"/>
</dbReference>